<feature type="domain" description="CusB-like barrel-sandwich hybrid" evidence="4">
    <location>
        <begin position="132"/>
        <end position="241"/>
    </location>
</feature>
<dbReference type="InterPro" id="IPR042230">
    <property type="entry name" value="CusF_sf"/>
</dbReference>
<evidence type="ECO:0000259" key="5">
    <source>
        <dbReference type="Pfam" id="PF25954"/>
    </source>
</evidence>
<dbReference type="Pfam" id="PF25954">
    <property type="entry name" value="Beta-barrel_RND_2"/>
    <property type="match status" value="1"/>
</dbReference>
<keyword evidence="1" id="KW-0813">Transport</keyword>
<dbReference type="InterPro" id="IPR045800">
    <property type="entry name" value="HMBD"/>
</dbReference>
<dbReference type="Gene3D" id="2.40.50.320">
    <property type="entry name" value="Copper binding periplasmic protein CusF"/>
    <property type="match status" value="2"/>
</dbReference>
<dbReference type="EMBL" id="JBAKAZ010000053">
    <property type="protein sequence ID" value="MEL0630392.1"/>
    <property type="molecule type" value="Genomic_DNA"/>
</dbReference>
<evidence type="ECO:0000256" key="1">
    <source>
        <dbReference type="ARBA" id="ARBA00022448"/>
    </source>
</evidence>
<dbReference type="Gene3D" id="2.40.50.100">
    <property type="match status" value="1"/>
</dbReference>
<dbReference type="InterPro" id="IPR058792">
    <property type="entry name" value="Beta-barrel_RND_2"/>
</dbReference>
<dbReference type="Pfam" id="PF19335">
    <property type="entry name" value="HMBD"/>
    <property type="match status" value="1"/>
</dbReference>
<dbReference type="PANTHER" id="PTHR30097">
    <property type="entry name" value="CATION EFFLUX SYSTEM PROTEIN CUSB"/>
    <property type="match status" value="1"/>
</dbReference>
<proteinExistence type="predicted"/>
<dbReference type="Proteomes" id="UP001369082">
    <property type="component" value="Unassembled WGS sequence"/>
</dbReference>
<evidence type="ECO:0000313" key="6">
    <source>
        <dbReference type="EMBL" id="MEL0630392.1"/>
    </source>
</evidence>
<dbReference type="SUPFAM" id="SSF111369">
    <property type="entry name" value="HlyD-like secretion proteins"/>
    <property type="match status" value="1"/>
</dbReference>
<reference evidence="6 7" key="1">
    <citation type="submission" date="2024-02" db="EMBL/GenBank/DDBJ databases">
        <title>Bacteria isolated from the canopy kelp, Nereocystis luetkeana.</title>
        <authorList>
            <person name="Pfister C.A."/>
            <person name="Younker I.T."/>
            <person name="Light S.H."/>
        </authorList>
    </citation>
    <scope>NUCLEOTIDE SEQUENCE [LARGE SCALE GENOMIC DNA]</scope>
    <source>
        <strain evidence="6 7">TI.1.05</strain>
    </source>
</reference>
<evidence type="ECO:0000259" key="3">
    <source>
        <dbReference type="Pfam" id="PF25869"/>
    </source>
</evidence>
<dbReference type="Gene3D" id="2.40.420.20">
    <property type="match status" value="1"/>
</dbReference>
<dbReference type="RefSeq" id="WP_341598520.1">
    <property type="nucleotide sequence ID" value="NZ_JBAKAZ010000053.1"/>
</dbReference>
<dbReference type="InterPro" id="IPR058791">
    <property type="entry name" value="3HB_CusB"/>
</dbReference>
<protein>
    <submittedName>
        <fullName evidence="6">Efflux RND transporter periplasmic adaptor subunit</fullName>
    </submittedName>
</protein>
<dbReference type="PANTHER" id="PTHR30097:SF15">
    <property type="entry name" value="CATION EFFLUX SYSTEM PROTEIN CUSB"/>
    <property type="match status" value="1"/>
</dbReference>
<comment type="caution">
    <text evidence="6">The sequence shown here is derived from an EMBL/GenBank/DDBJ whole genome shotgun (WGS) entry which is preliminary data.</text>
</comment>
<feature type="domain" description="Heavy metal binding" evidence="2">
    <location>
        <begin position="47"/>
        <end position="73"/>
    </location>
</feature>
<evidence type="ECO:0000259" key="4">
    <source>
        <dbReference type="Pfam" id="PF25919"/>
    </source>
</evidence>
<evidence type="ECO:0000313" key="7">
    <source>
        <dbReference type="Proteomes" id="UP001369082"/>
    </source>
</evidence>
<accession>A0ABU9GSU8</accession>
<dbReference type="Gene3D" id="2.40.30.170">
    <property type="match status" value="1"/>
</dbReference>
<gene>
    <name evidence="6" type="ORF">V6256_12315</name>
</gene>
<dbReference type="InterPro" id="IPR058790">
    <property type="entry name" value="BSH_CusB"/>
</dbReference>
<dbReference type="Pfam" id="PF25919">
    <property type="entry name" value="BSH_CusB"/>
    <property type="match status" value="1"/>
</dbReference>
<sequence>MKKFNIIVLALIGAVVLGFTSSQLMMGHNMKAQINSSNENNSGTPLYWVAPMDANYKRDKPGLSPMGMELVPVYSKQASSQSEEVGTVTINPSVENNLGVKVEKVSRASLSPRIERVGYIAFDQSQLWQTNVRVSGWVDKLYINAVGERVKKGDVLFTFYSPDLVKAQQDLINAYQSGRTGLVRGAKERLASLGVDSEQIKHIIKERKAIQNIAVKATSDGVIASLSIREGGYISPMQAIISGGPIDDVWVEAEVFERQSEWIKEGIDASMSLDAIPGKRWEGNVDYVYPILDPDTRTLRLRLKFENPDYKLKPNMFVNITLQPKSGEEVLTIPHSAVIRANGMTRVVLSEGEGKYRSARITIGREANGRIEVFAGLNEQNIVVTSAHFLLDSESSQSADLSRVNGLDKPKQSVWTKGEVTGVIHDHNMLTISHQPIDEWNWPGMVMDFTAVDSLNLDHIKIGQSIDFEVEKAESGGYKILDLKIIKDKLINEVWSTGEISMLMADFNMISISHEPISEWQWEKGEVNFSITNDIDLSAFKEGQKVKFLVTQKAGDYSLKKLELFGGEQ</sequence>
<dbReference type="Pfam" id="PF11604">
    <property type="entry name" value="CusF_Ec"/>
    <property type="match status" value="2"/>
</dbReference>
<name>A0ABU9GSU8_9GAMM</name>
<feature type="domain" description="CusB-like beta-barrel" evidence="5">
    <location>
        <begin position="249"/>
        <end position="325"/>
    </location>
</feature>
<feature type="domain" description="CusB-like three alpha-helical bundle" evidence="3">
    <location>
        <begin position="163"/>
        <end position="209"/>
    </location>
</feature>
<evidence type="ECO:0000259" key="2">
    <source>
        <dbReference type="Pfam" id="PF19335"/>
    </source>
</evidence>
<dbReference type="InterPro" id="IPR051909">
    <property type="entry name" value="MFP_Cation_Efflux"/>
</dbReference>
<keyword evidence="7" id="KW-1185">Reference proteome</keyword>
<dbReference type="InterPro" id="IPR021647">
    <property type="entry name" value="CusF_Ec"/>
</dbReference>
<dbReference type="Pfam" id="PF25869">
    <property type="entry name" value="3HB_CusB"/>
    <property type="match status" value="1"/>
</dbReference>
<organism evidence="6 7">
    <name type="scientific">Psychromonas aquatilis</name>
    <dbReference type="NCBI Taxonomy" id="2005072"/>
    <lineage>
        <taxon>Bacteria</taxon>
        <taxon>Pseudomonadati</taxon>
        <taxon>Pseudomonadota</taxon>
        <taxon>Gammaproteobacteria</taxon>
        <taxon>Alteromonadales</taxon>
        <taxon>Psychromonadaceae</taxon>
        <taxon>Psychromonas</taxon>
    </lineage>
</organism>